<dbReference type="Gene3D" id="3.30.110.90">
    <property type="entry name" value="Amidohydrolase"/>
    <property type="match status" value="1"/>
</dbReference>
<accession>A0ABS0HYP1</accession>
<dbReference type="EMBL" id="JADQDM010000001">
    <property type="protein sequence ID" value="MBF9219820.1"/>
    <property type="molecule type" value="Genomic_DNA"/>
</dbReference>
<dbReference type="SUPFAM" id="SSF51338">
    <property type="entry name" value="Composite domain of metallo-dependent hydrolases"/>
    <property type="match status" value="1"/>
</dbReference>
<organism evidence="2 3">
    <name type="scientific">Hymenobacter ruricola</name>
    <dbReference type="NCBI Taxonomy" id="2791023"/>
    <lineage>
        <taxon>Bacteria</taxon>
        <taxon>Pseudomonadati</taxon>
        <taxon>Bacteroidota</taxon>
        <taxon>Cytophagia</taxon>
        <taxon>Cytophagales</taxon>
        <taxon>Hymenobacteraceae</taxon>
        <taxon>Hymenobacter</taxon>
    </lineage>
</organism>
<sequence length="443" mass="48023">MFVHLQAHSGQRPPTPLRGAEVNRAPARTLFRQVNVVDVETGTVLPNRDVLVGNGRILSVQPHRPAGRTPPPGVRVISARGQYLAPGLIDCHTHVFYQADLGHYLRNGVTTVFSLGQPPEVLALREQVKQGKVAGPTIYAAALLDAAPSDWQGRVYSYVVHSPAEVDAALVRIVHQRYDLLKAYNGLSTPAFDELMRVAKAYGLPVVGHGVREPGMEHILSKGMAMVAHGEEYLYTVFKDSLDARKIPAAVAFTKQSGAFVCPNLSTFHALLTQWGDSLRFAGLLKQAGHAESRVSPPILQFWTHENHYIHRTGAPLVPMYPFLQQLTRALHAAGVPLVAGTDSPLIPGCFPGYSLVNELELLVEAGLSPADALRTATLVPGRFTAKHLPHVPKIGRVKVGYRADLVLLSANPLQSVHNLRTIKGVMAQGRWQAAQGAQGNGQ</sequence>
<gene>
    <name evidence="2" type="ORF">I2H31_01780</name>
</gene>
<dbReference type="Gene3D" id="1.20.58.520">
    <property type="entry name" value="Amidohydrolase"/>
    <property type="match status" value="1"/>
</dbReference>
<dbReference type="InterPro" id="IPR011059">
    <property type="entry name" value="Metal-dep_hydrolase_composite"/>
</dbReference>
<dbReference type="Pfam" id="PF01979">
    <property type="entry name" value="Amidohydro_1"/>
    <property type="match status" value="1"/>
</dbReference>
<name>A0ABS0HYP1_9BACT</name>
<dbReference type="Gene3D" id="2.30.40.10">
    <property type="entry name" value="Urease, subunit C, domain 1"/>
    <property type="match status" value="1"/>
</dbReference>
<dbReference type="RefSeq" id="WP_196291286.1">
    <property type="nucleotide sequence ID" value="NZ_JADQDM010000001.1"/>
</dbReference>
<evidence type="ECO:0000259" key="1">
    <source>
        <dbReference type="Pfam" id="PF01979"/>
    </source>
</evidence>
<protein>
    <submittedName>
        <fullName evidence="2">Amidohydrolase family protein</fullName>
    </submittedName>
</protein>
<dbReference type="InterPro" id="IPR032466">
    <property type="entry name" value="Metal_Hydrolase"/>
</dbReference>
<dbReference type="InterPro" id="IPR051781">
    <property type="entry name" value="Metallo-dep_Hydrolase"/>
</dbReference>
<dbReference type="PANTHER" id="PTHR43135">
    <property type="entry name" value="ALPHA-D-RIBOSE 1-METHYLPHOSPHONATE 5-TRIPHOSPHATE DIPHOSPHATASE"/>
    <property type="match status" value="1"/>
</dbReference>
<evidence type="ECO:0000313" key="2">
    <source>
        <dbReference type="EMBL" id="MBF9219820.1"/>
    </source>
</evidence>
<comment type="caution">
    <text evidence="2">The sequence shown here is derived from an EMBL/GenBank/DDBJ whole genome shotgun (WGS) entry which is preliminary data.</text>
</comment>
<dbReference type="PANTHER" id="PTHR43135:SF3">
    <property type="entry name" value="ALPHA-D-RIBOSE 1-METHYLPHOSPHONATE 5-TRIPHOSPHATE DIPHOSPHATASE"/>
    <property type="match status" value="1"/>
</dbReference>
<evidence type="ECO:0000313" key="3">
    <source>
        <dbReference type="Proteomes" id="UP000618931"/>
    </source>
</evidence>
<feature type="domain" description="Amidohydrolase-related" evidence="1">
    <location>
        <begin position="84"/>
        <end position="432"/>
    </location>
</feature>
<proteinExistence type="predicted"/>
<dbReference type="InterPro" id="IPR006680">
    <property type="entry name" value="Amidohydro-rel"/>
</dbReference>
<keyword evidence="3" id="KW-1185">Reference proteome</keyword>
<dbReference type="Proteomes" id="UP000618931">
    <property type="component" value="Unassembled WGS sequence"/>
</dbReference>
<dbReference type="Gene3D" id="3.40.50.10910">
    <property type="entry name" value="Amidohydrolase"/>
    <property type="match status" value="1"/>
</dbReference>
<dbReference type="SUPFAM" id="SSF51556">
    <property type="entry name" value="Metallo-dependent hydrolases"/>
    <property type="match status" value="1"/>
</dbReference>
<reference evidence="2 3" key="1">
    <citation type="submission" date="2020-11" db="EMBL/GenBank/DDBJ databases">
        <authorList>
            <person name="Kim M.K."/>
        </authorList>
    </citation>
    <scope>NUCLEOTIDE SEQUENCE [LARGE SCALE GENOMIC DNA]</scope>
    <source>
        <strain evidence="2 3">BT662</strain>
    </source>
</reference>